<accession>A0ABW6ZXN8</accession>
<proteinExistence type="predicted"/>
<evidence type="ECO:0000313" key="4">
    <source>
        <dbReference type="Proteomes" id="UP001604002"/>
    </source>
</evidence>
<evidence type="ECO:0000256" key="2">
    <source>
        <dbReference type="SAM" id="Phobius"/>
    </source>
</evidence>
<reference evidence="3 4" key="1">
    <citation type="submission" date="2024-02" db="EMBL/GenBank/DDBJ databases">
        <title>Expansion and revision of Xanthobacter and proposal of Roseixanthobacter gen. nov.</title>
        <authorList>
            <person name="Soltysiak M.P.M."/>
            <person name="Jalihal A."/>
            <person name="Ory A."/>
            <person name="Chrisophersen C."/>
            <person name="Lee A.D."/>
            <person name="Boulton J."/>
            <person name="Springer M."/>
        </authorList>
    </citation>
    <scope>NUCLEOTIDE SEQUENCE [LARGE SCALE GENOMIC DNA]</scope>
    <source>
        <strain evidence="3 4">23A</strain>
    </source>
</reference>
<keyword evidence="2" id="KW-0472">Membrane</keyword>
<sequence>MLGWHRQTTADRISSRIAALKDELDDLQSALWPRPGGLQRMASQAQDWISERAEDLHKTHLPKAHLPKVHLPDLELPRLNLPDVRRHMPTPSASVAVIATAVVVGAGVGCVLYALTSSGKRRPASFAPKGKPRSASGVVK</sequence>
<comment type="caution">
    <text evidence="3">The sequence shown here is derived from an EMBL/GenBank/DDBJ whole genome shotgun (WGS) entry which is preliminary data.</text>
</comment>
<evidence type="ECO:0000256" key="1">
    <source>
        <dbReference type="SAM" id="MobiDB-lite"/>
    </source>
</evidence>
<dbReference type="EMBL" id="JBAFVH010000008">
    <property type="protein sequence ID" value="MFG1373519.1"/>
    <property type="molecule type" value="Genomic_DNA"/>
</dbReference>
<organism evidence="3 4">
    <name type="scientific">Xanthobacter oligotrophicus</name>
    <dbReference type="NCBI Taxonomy" id="2607286"/>
    <lineage>
        <taxon>Bacteria</taxon>
        <taxon>Pseudomonadati</taxon>
        <taxon>Pseudomonadota</taxon>
        <taxon>Alphaproteobacteria</taxon>
        <taxon>Hyphomicrobiales</taxon>
        <taxon>Xanthobacteraceae</taxon>
        <taxon>Xanthobacter</taxon>
    </lineage>
</organism>
<name>A0ABW6ZXN8_9HYPH</name>
<evidence type="ECO:0000313" key="3">
    <source>
        <dbReference type="EMBL" id="MFG1373519.1"/>
    </source>
</evidence>
<gene>
    <name evidence="3" type="ORF">V5F32_15200</name>
</gene>
<feature type="region of interest" description="Disordered" evidence="1">
    <location>
        <begin position="121"/>
        <end position="140"/>
    </location>
</feature>
<keyword evidence="4" id="KW-1185">Reference proteome</keyword>
<dbReference type="Proteomes" id="UP001604002">
    <property type="component" value="Unassembled WGS sequence"/>
</dbReference>
<protein>
    <submittedName>
        <fullName evidence="3">Uncharacterized protein</fullName>
    </submittedName>
</protein>
<keyword evidence="2" id="KW-1133">Transmembrane helix</keyword>
<feature type="transmembrane region" description="Helical" evidence="2">
    <location>
        <begin position="93"/>
        <end position="115"/>
    </location>
</feature>
<keyword evidence="2" id="KW-0812">Transmembrane</keyword>
<dbReference type="RefSeq" id="WP_393993278.1">
    <property type="nucleotide sequence ID" value="NZ_JBAFVH010000008.1"/>
</dbReference>